<evidence type="ECO:0000313" key="2">
    <source>
        <dbReference type="Proteomes" id="UP001385951"/>
    </source>
</evidence>
<comment type="caution">
    <text evidence="1">The sequence shown here is derived from an EMBL/GenBank/DDBJ whole genome shotgun (WGS) entry which is preliminary data.</text>
</comment>
<keyword evidence="2" id="KW-1185">Reference proteome</keyword>
<gene>
    <name evidence="1" type="ORF">QCA50_012611</name>
</gene>
<proteinExistence type="predicted"/>
<organism evidence="1 2">
    <name type="scientific">Cerrena zonata</name>
    <dbReference type="NCBI Taxonomy" id="2478898"/>
    <lineage>
        <taxon>Eukaryota</taxon>
        <taxon>Fungi</taxon>
        <taxon>Dikarya</taxon>
        <taxon>Basidiomycota</taxon>
        <taxon>Agaricomycotina</taxon>
        <taxon>Agaricomycetes</taxon>
        <taxon>Polyporales</taxon>
        <taxon>Cerrenaceae</taxon>
        <taxon>Cerrena</taxon>
    </lineage>
</organism>
<dbReference type="Proteomes" id="UP001385951">
    <property type="component" value="Unassembled WGS sequence"/>
</dbReference>
<dbReference type="EMBL" id="JASBNA010000026">
    <property type="protein sequence ID" value="KAK7684287.1"/>
    <property type="molecule type" value="Genomic_DNA"/>
</dbReference>
<reference evidence="1 2" key="1">
    <citation type="submission" date="2022-09" db="EMBL/GenBank/DDBJ databases">
        <authorList>
            <person name="Palmer J.M."/>
        </authorList>
    </citation>
    <scope>NUCLEOTIDE SEQUENCE [LARGE SCALE GENOMIC DNA]</scope>
    <source>
        <strain evidence="1 2">DSM 7382</strain>
    </source>
</reference>
<sequence>MLINFRSIQDFLAQNWFNGKMNVAEHHVEATKCEEYNIEASIVGLRNVGCNCERLKVLFDATRQVVPEMRLGEYIHNLLSLSDRICRIAN</sequence>
<dbReference type="AlphaFoldDB" id="A0AAW0FY92"/>
<name>A0AAW0FY92_9APHY</name>
<protein>
    <submittedName>
        <fullName evidence="1">Uncharacterized protein</fullName>
    </submittedName>
</protein>
<evidence type="ECO:0000313" key="1">
    <source>
        <dbReference type="EMBL" id="KAK7684287.1"/>
    </source>
</evidence>
<accession>A0AAW0FY92</accession>